<dbReference type="Proteomes" id="UP000305921">
    <property type="component" value="Unassembled WGS sequence"/>
</dbReference>
<dbReference type="EMBL" id="VAWE01000005">
    <property type="protein sequence ID" value="TLQ38718.1"/>
    <property type="molecule type" value="Genomic_DNA"/>
</dbReference>
<keyword evidence="2" id="KW-1185">Reference proteome</keyword>
<proteinExistence type="predicted"/>
<accession>A0A5R9DQL4</accession>
<name>A0A5R9DQL4_9ACTN</name>
<evidence type="ECO:0000313" key="2">
    <source>
        <dbReference type="Proteomes" id="UP000305921"/>
    </source>
</evidence>
<dbReference type="RefSeq" id="WP_138058455.1">
    <property type="nucleotide sequence ID" value="NZ_VAWE01000005.1"/>
</dbReference>
<evidence type="ECO:0000313" key="1">
    <source>
        <dbReference type="EMBL" id="TLQ38718.1"/>
    </source>
</evidence>
<gene>
    <name evidence="1" type="ORF">FEF34_40435</name>
</gene>
<reference evidence="1 2" key="1">
    <citation type="submission" date="2019-05" db="EMBL/GenBank/DDBJ databases">
        <title>Streptomyces marianii sp. nov., a novel marine actinomycete from southern coast of India.</title>
        <authorList>
            <person name="Iniyan A.M."/>
            <person name="Wink J."/>
            <person name="Ramprasad E."/>
            <person name="Ramana C.V."/>
            <person name="Bunk B."/>
            <person name="Sproer C."/>
            <person name="Joseph F.-J.R.S."/>
            <person name="Vincent S.G.P."/>
        </authorList>
    </citation>
    <scope>NUCLEOTIDE SEQUENCE [LARGE SCALE GENOMIC DNA]</scope>
    <source>
        <strain evidence="1 2">ICN19</strain>
    </source>
</reference>
<protein>
    <submittedName>
        <fullName evidence="1">Uncharacterized protein</fullName>
    </submittedName>
</protein>
<organism evidence="1 2">
    <name type="scientific">Streptomyces marianii</name>
    <dbReference type="NCBI Taxonomy" id="1817406"/>
    <lineage>
        <taxon>Bacteria</taxon>
        <taxon>Bacillati</taxon>
        <taxon>Actinomycetota</taxon>
        <taxon>Actinomycetes</taxon>
        <taxon>Kitasatosporales</taxon>
        <taxon>Streptomycetaceae</taxon>
        <taxon>Streptomyces</taxon>
    </lineage>
</organism>
<dbReference type="AlphaFoldDB" id="A0A5R9DQL4"/>
<sequence length="277" mass="31001">MTTISIHLLGDTREFQAEELPPVTSAHTGRQLRRVALEFRVPSNRQDELDAELKAATGKEGHPLRGTDVNWSVSDSRYSYTVGAQPEVSTYNLELQEAEDLRASAVEFEGLALVPSAYREWIDDEGEHLVLTFVTETAGEEDQRLEELVVERSEAYFDVIRRGVSDTPVRMRFGRCLWQETESGAKRHNLSLVADEGQEASNSHPFALLNEPQLTRTTEAAAANTRALAVLLDELQAQGVLSEEAADKVRAAAVPHRITAKESREFSRTYDLDQYWG</sequence>
<comment type="caution">
    <text evidence="1">The sequence shown here is derived from an EMBL/GenBank/DDBJ whole genome shotgun (WGS) entry which is preliminary data.</text>
</comment>
<dbReference type="OrthoDB" id="4200825at2"/>